<dbReference type="Gene3D" id="3.90.1140.10">
    <property type="entry name" value="Cyclic phosphodiesterase"/>
    <property type="match status" value="1"/>
</dbReference>
<evidence type="ECO:0000313" key="1">
    <source>
        <dbReference type="EMBL" id="SVB51259.1"/>
    </source>
</evidence>
<evidence type="ECO:0008006" key="2">
    <source>
        <dbReference type="Google" id="ProtNLM"/>
    </source>
</evidence>
<proteinExistence type="predicted"/>
<accession>A0A382ELJ4</accession>
<reference evidence="1" key="1">
    <citation type="submission" date="2018-05" db="EMBL/GenBank/DDBJ databases">
        <authorList>
            <person name="Lanie J.A."/>
            <person name="Ng W.-L."/>
            <person name="Kazmierczak K.M."/>
            <person name="Andrzejewski T.M."/>
            <person name="Davidsen T.M."/>
            <person name="Wayne K.J."/>
            <person name="Tettelin H."/>
            <person name="Glass J.I."/>
            <person name="Rusch D."/>
            <person name="Podicherti R."/>
            <person name="Tsui H.-C.T."/>
            <person name="Winkler M.E."/>
        </authorList>
    </citation>
    <scope>NUCLEOTIDE SEQUENCE</scope>
</reference>
<gene>
    <name evidence="1" type="ORF">METZ01_LOCUS204113</name>
</gene>
<name>A0A382ELJ4_9ZZZZ</name>
<sequence length="199" mass="23142">SLFLSMGYSTRFRRISLLERNFLRSQQKMNNKTLSIWLLPHNDIIDYSSIVQSICDSLGKEAIVPHITLVSSFDNTIDYSLKKLNQLFSNQKSFLIKSNGFLVTNHYFKSICVKIDMNNTIQELRNKSLQHFECKENNNYIPHMSLVYGNFEDNIKKRVVEGYKKLLSNNEIMISSVAIAENDEGNLNWKIVKEVHLND</sequence>
<dbReference type="GO" id="GO:0004113">
    <property type="term" value="F:2',3'-cyclic-nucleotide 3'-phosphodiesterase activity"/>
    <property type="evidence" value="ECO:0007669"/>
    <property type="project" value="TreeGrafter"/>
</dbReference>
<dbReference type="SUPFAM" id="SSF55144">
    <property type="entry name" value="LigT-like"/>
    <property type="match status" value="1"/>
</dbReference>
<dbReference type="AlphaFoldDB" id="A0A382ELJ4"/>
<dbReference type="PANTHER" id="PTHR28141:SF1">
    <property type="entry name" value="2',3'-CYCLIC-NUCLEOTIDE 3'-PHOSPHODIESTERASE"/>
    <property type="match status" value="1"/>
</dbReference>
<dbReference type="GO" id="GO:0009187">
    <property type="term" value="P:cyclic nucleotide metabolic process"/>
    <property type="evidence" value="ECO:0007669"/>
    <property type="project" value="TreeGrafter"/>
</dbReference>
<organism evidence="1">
    <name type="scientific">marine metagenome</name>
    <dbReference type="NCBI Taxonomy" id="408172"/>
    <lineage>
        <taxon>unclassified sequences</taxon>
        <taxon>metagenomes</taxon>
        <taxon>ecological metagenomes</taxon>
    </lineage>
</organism>
<dbReference type="InterPro" id="IPR012386">
    <property type="entry name" value="Cyclic-nucl_3Pdiesterase"/>
</dbReference>
<feature type="non-terminal residue" evidence="1">
    <location>
        <position position="1"/>
    </location>
</feature>
<dbReference type="InterPro" id="IPR009097">
    <property type="entry name" value="Cyclic_Pdiesterase"/>
</dbReference>
<dbReference type="PANTHER" id="PTHR28141">
    <property type="entry name" value="2',3'-CYCLIC-NUCLEOTIDE 3'-PHOSPHODIESTERASE"/>
    <property type="match status" value="1"/>
</dbReference>
<dbReference type="Pfam" id="PF07823">
    <property type="entry name" value="CPDase"/>
    <property type="match status" value="1"/>
</dbReference>
<protein>
    <recommendedName>
        <fullName evidence="2">Cyclic phosphodiesterase-like protein</fullName>
    </recommendedName>
</protein>
<dbReference type="EMBL" id="UINC01045022">
    <property type="protein sequence ID" value="SVB51259.1"/>
    <property type="molecule type" value="Genomic_DNA"/>
</dbReference>